<protein>
    <submittedName>
        <fullName evidence="3">Uncharacterized protein</fullName>
    </submittedName>
</protein>
<dbReference type="AlphaFoldDB" id="A0A2W1JNH7"/>
<dbReference type="EMBL" id="PQWO01000002">
    <property type="protein sequence ID" value="PZD74890.1"/>
    <property type="molecule type" value="Genomic_DNA"/>
</dbReference>
<comment type="caution">
    <text evidence="3">The sequence shown here is derived from an EMBL/GenBank/DDBJ whole genome shotgun (WGS) entry which is preliminary data.</text>
</comment>
<keyword evidence="4" id="KW-1185">Reference proteome</keyword>
<reference evidence="3 4" key="1">
    <citation type="journal article" date="2018" name="Sci. Rep.">
        <title>A novel species of the marine cyanobacterium Acaryochloris with a unique pigment content and lifestyle.</title>
        <authorList>
            <person name="Partensky F."/>
            <person name="Six C."/>
            <person name="Ratin M."/>
            <person name="Garczarek L."/>
            <person name="Vaulot D."/>
            <person name="Probert I."/>
            <person name="Calteau A."/>
            <person name="Gourvil P."/>
            <person name="Marie D."/>
            <person name="Grebert T."/>
            <person name="Bouchier C."/>
            <person name="Le Panse S."/>
            <person name="Gachenot M."/>
            <person name="Rodriguez F."/>
            <person name="Garrido J.L."/>
        </authorList>
    </citation>
    <scope>NUCLEOTIDE SEQUENCE [LARGE SCALE GENOMIC DNA]</scope>
    <source>
        <strain evidence="3 4">RCC1774</strain>
    </source>
</reference>
<gene>
    <name evidence="3" type="ORF">C1752_01021</name>
</gene>
<feature type="chain" id="PRO_5016087086" evidence="2">
    <location>
        <begin position="27"/>
        <end position="117"/>
    </location>
</feature>
<keyword evidence="2" id="KW-0732">Signal</keyword>
<dbReference type="Proteomes" id="UP000248857">
    <property type="component" value="Unassembled WGS sequence"/>
</dbReference>
<feature type="region of interest" description="Disordered" evidence="1">
    <location>
        <begin position="89"/>
        <end position="117"/>
    </location>
</feature>
<dbReference type="RefSeq" id="WP_110984967.1">
    <property type="nucleotide sequence ID" value="NZ_CAWNWM010000002.1"/>
</dbReference>
<accession>A0A2W1JNH7</accession>
<organism evidence="3 4">
    <name type="scientific">Acaryochloris thomasi RCC1774</name>
    <dbReference type="NCBI Taxonomy" id="1764569"/>
    <lineage>
        <taxon>Bacteria</taxon>
        <taxon>Bacillati</taxon>
        <taxon>Cyanobacteriota</taxon>
        <taxon>Cyanophyceae</taxon>
        <taxon>Acaryochloridales</taxon>
        <taxon>Acaryochloridaceae</taxon>
        <taxon>Acaryochloris</taxon>
        <taxon>Acaryochloris thomasi</taxon>
    </lineage>
</organism>
<evidence type="ECO:0000313" key="4">
    <source>
        <dbReference type="Proteomes" id="UP000248857"/>
    </source>
</evidence>
<feature type="signal peptide" evidence="2">
    <location>
        <begin position="1"/>
        <end position="26"/>
    </location>
</feature>
<evidence type="ECO:0000256" key="1">
    <source>
        <dbReference type="SAM" id="MobiDB-lite"/>
    </source>
</evidence>
<name>A0A2W1JNH7_9CYAN</name>
<evidence type="ECO:0000256" key="2">
    <source>
        <dbReference type="SAM" id="SignalP"/>
    </source>
</evidence>
<proteinExistence type="predicted"/>
<sequence>MFKTKQSLKVASLLLCLGLFPCSATAQPTADELNTDQAEILNVPGDAERLGVQEVGIQDFEFELQPQPRELKDIEPKRELEVELVPPPNRQHTVYEDTGGVQVQVRPGKLKKAKPEN</sequence>
<evidence type="ECO:0000313" key="3">
    <source>
        <dbReference type="EMBL" id="PZD74890.1"/>
    </source>
</evidence>
<feature type="compositionally biased region" description="Basic residues" evidence="1">
    <location>
        <begin position="108"/>
        <end position="117"/>
    </location>
</feature>